<dbReference type="GO" id="GO:0001889">
    <property type="term" value="P:liver development"/>
    <property type="evidence" value="ECO:0007669"/>
    <property type="project" value="Ensembl"/>
</dbReference>
<dbReference type="CTD" id="79810"/>
<dbReference type="GO" id="GO:0055001">
    <property type="term" value="P:muscle cell development"/>
    <property type="evidence" value="ECO:0007669"/>
    <property type="project" value="Ensembl"/>
</dbReference>
<dbReference type="eggNOG" id="ENOG502R1K6">
    <property type="taxonomic scope" value="Eukaryota"/>
</dbReference>
<keyword evidence="5" id="KW-0496">Mitochondrion</keyword>
<dbReference type="GO" id="GO:0010468">
    <property type="term" value="P:regulation of gene expression"/>
    <property type="evidence" value="ECO:0007669"/>
    <property type="project" value="Ensembl"/>
</dbReference>
<dbReference type="GeneTree" id="ENSGT00390000009329"/>
<dbReference type="Ensembl" id="ENSSHAT00000004398.2">
    <property type="protein sequence ID" value="ENSSHAP00000004354.2"/>
    <property type="gene ID" value="ENSSHAG00000003833.2"/>
</dbReference>
<reference evidence="7" key="3">
    <citation type="submission" date="2025-09" db="UniProtKB">
        <authorList>
            <consortium name="Ensembl"/>
        </authorList>
    </citation>
    <scope>IDENTIFICATION</scope>
</reference>
<dbReference type="PANTHER" id="PTHR14700:SF0">
    <property type="entry name" value="PENTATRICOPEPTIDE REPEAT-CONTAINING PROTEIN 2, MITOCHONDRIAL"/>
    <property type="match status" value="1"/>
</dbReference>
<dbReference type="GO" id="GO:0005739">
    <property type="term" value="C:mitochondrion"/>
    <property type="evidence" value="ECO:0007669"/>
    <property type="project" value="UniProtKB-SubCell"/>
</dbReference>
<comment type="subcellular location">
    <subcellularLocation>
        <location evidence="1">Mitochondrion</location>
    </subcellularLocation>
</comment>
<organism evidence="7 8">
    <name type="scientific">Sarcophilus harrisii</name>
    <name type="common">Tasmanian devil</name>
    <name type="synonym">Sarcophilus laniarius</name>
    <dbReference type="NCBI Taxonomy" id="9305"/>
    <lineage>
        <taxon>Eukaryota</taxon>
        <taxon>Metazoa</taxon>
        <taxon>Chordata</taxon>
        <taxon>Craniata</taxon>
        <taxon>Vertebrata</taxon>
        <taxon>Euteleostomi</taxon>
        <taxon>Mammalia</taxon>
        <taxon>Metatheria</taxon>
        <taxon>Dasyuromorphia</taxon>
        <taxon>Dasyuridae</taxon>
        <taxon>Sarcophilus</taxon>
    </lineage>
</organism>
<feature type="repeat" description="PPR" evidence="6">
    <location>
        <begin position="160"/>
        <end position="194"/>
    </location>
</feature>
<dbReference type="GO" id="GO:0007005">
    <property type="term" value="P:mitochondrion organization"/>
    <property type="evidence" value="ECO:0007669"/>
    <property type="project" value="Ensembl"/>
</dbReference>
<evidence type="ECO:0000256" key="1">
    <source>
        <dbReference type="ARBA" id="ARBA00004173"/>
    </source>
</evidence>
<dbReference type="GO" id="GO:0001822">
    <property type="term" value="P:kidney development"/>
    <property type="evidence" value="ECO:0007669"/>
    <property type="project" value="Ensembl"/>
</dbReference>
<dbReference type="HOGENOM" id="CLU_060975_0_0_1"/>
<dbReference type="GO" id="GO:0050684">
    <property type="term" value="P:regulation of mRNA processing"/>
    <property type="evidence" value="ECO:0007669"/>
    <property type="project" value="Ensembl"/>
</dbReference>
<dbReference type="InterPro" id="IPR002885">
    <property type="entry name" value="PPR_rpt"/>
</dbReference>
<reference evidence="7 8" key="1">
    <citation type="journal article" date="2011" name="Proc. Natl. Acad. Sci. U.S.A.">
        <title>Genetic diversity and population structure of the endangered marsupial Sarcophilus harrisii (Tasmanian devil).</title>
        <authorList>
            <person name="Miller W."/>
            <person name="Hayes V.M."/>
            <person name="Ratan A."/>
            <person name="Petersen D.C."/>
            <person name="Wittekindt N.E."/>
            <person name="Miller J."/>
            <person name="Walenz B."/>
            <person name="Knight J."/>
            <person name="Qi J."/>
            <person name="Zhao F."/>
            <person name="Wang Q."/>
            <person name="Bedoya-Reina O.C."/>
            <person name="Katiyar N."/>
            <person name="Tomsho L.P."/>
            <person name="Kasson L.M."/>
            <person name="Hardie R.A."/>
            <person name="Woodbridge P."/>
            <person name="Tindall E.A."/>
            <person name="Bertelsen M.F."/>
            <person name="Dixon D."/>
            <person name="Pyecroft S."/>
            <person name="Helgen K.M."/>
            <person name="Lesk A.M."/>
            <person name="Pringle T.H."/>
            <person name="Patterson N."/>
            <person name="Zhang Y."/>
            <person name="Kreiss A."/>
            <person name="Woods G.M."/>
            <person name="Jones M.E."/>
            <person name="Schuster S.C."/>
        </authorList>
    </citation>
    <scope>NUCLEOTIDE SEQUENCE [LARGE SCALE GENOMIC DNA]</scope>
</reference>
<evidence type="ECO:0000313" key="7">
    <source>
        <dbReference type="Ensembl" id="ENSSHAP00000004354.2"/>
    </source>
</evidence>
<dbReference type="InParanoid" id="G3VME9"/>
<evidence type="ECO:0000256" key="3">
    <source>
        <dbReference type="ARBA" id="ARBA00014675"/>
    </source>
</evidence>
<dbReference type="GO" id="GO:0055010">
    <property type="term" value="P:ventricular cardiac muscle tissue morphogenesis"/>
    <property type="evidence" value="ECO:0007669"/>
    <property type="project" value="Ensembl"/>
</dbReference>
<dbReference type="GO" id="GO:0003723">
    <property type="term" value="F:RNA binding"/>
    <property type="evidence" value="ECO:0007669"/>
    <property type="project" value="TreeGrafter"/>
</dbReference>
<dbReference type="FunCoup" id="G3VME9">
    <property type="interactions" value="1716"/>
</dbReference>
<name>G3VME9_SARHA</name>
<reference evidence="7" key="2">
    <citation type="submission" date="2025-08" db="UniProtKB">
        <authorList>
            <consortium name="Ensembl"/>
        </authorList>
    </citation>
    <scope>IDENTIFICATION</scope>
</reference>
<dbReference type="PROSITE" id="PS51375">
    <property type="entry name" value="PPR"/>
    <property type="match status" value="1"/>
</dbReference>
<proteinExistence type="inferred from homology"/>
<dbReference type="InterPro" id="IPR034913">
    <property type="entry name" value="mS27/PTCD2"/>
</dbReference>
<keyword evidence="4" id="KW-0507">mRNA processing</keyword>
<evidence type="ECO:0000256" key="5">
    <source>
        <dbReference type="ARBA" id="ARBA00023128"/>
    </source>
</evidence>
<evidence type="ECO:0000256" key="6">
    <source>
        <dbReference type="PROSITE-ProRule" id="PRU00708"/>
    </source>
</evidence>
<accession>G3VME9</accession>
<dbReference type="InterPro" id="IPR034629">
    <property type="entry name" value="PTCD2"/>
</dbReference>
<dbReference type="Pfam" id="PF10037">
    <property type="entry name" value="MRP-S27"/>
    <property type="match status" value="1"/>
</dbReference>
<comment type="similarity">
    <text evidence="2">Belongs to the PTCD2 family.</text>
</comment>
<evidence type="ECO:0000256" key="2">
    <source>
        <dbReference type="ARBA" id="ARBA00008677"/>
    </source>
</evidence>
<dbReference type="OrthoDB" id="6073372at2759"/>
<dbReference type="PANTHER" id="PTHR14700">
    <property type="entry name" value="PENTATRICOPEPTIDE REPEAT-CONTAINING PROTEIN 2, MITOCHONDRIAL"/>
    <property type="match status" value="1"/>
</dbReference>
<sequence>MAVASWRSNRALLETVQRSATSGVLLGFRPGCCRWALGGKRYLLTDDIMKLEEFQKAKVAVSYRLNGKKEIYFKDIEEKMKKKGLILKEELKTLLHLCETQDDMELARSAIYRYHAENRNISLGEYKFGPLFIRLCYELNLEQSAVELIKDQHLHGFFSDGTSFNILMNILFIKGNYEGALEILLEMKNQGIKFNKDTYILAFAICYKLNNVNSFNTCMTLLDEAMIKAEILTRRASSFAIALALKQNQVAKARYIYSQIMNPDSKACNNLNILIHAHSDMLKGALKILEESTEKINSSFVKKQEFSEEVLTTVKEKLDGHPALQARFKEICDKLRASGQVIPQTVDAILCVIPQGRKPHIFSFNKRQTSRRTLQSLKLSLVAE</sequence>
<evidence type="ECO:0000256" key="4">
    <source>
        <dbReference type="ARBA" id="ARBA00022664"/>
    </source>
</evidence>
<dbReference type="RefSeq" id="XP_003763091.2">
    <property type="nucleotide sequence ID" value="XM_003763043.4"/>
</dbReference>
<gene>
    <name evidence="7" type="primary">PTCD2</name>
</gene>
<dbReference type="NCBIfam" id="TIGR00756">
    <property type="entry name" value="PPR"/>
    <property type="match status" value="1"/>
</dbReference>
<dbReference type="Proteomes" id="UP000007648">
    <property type="component" value="Unassembled WGS sequence"/>
</dbReference>
<dbReference type="GO" id="GO:0006397">
    <property type="term" value="P:mRNA processing"/>
    <property type="evidence" value="ECO:0007669"/>
    <property type="project" value="UniProtKB-KW"/>
</dbReference>
<dbReference type="AlphaFoldDB" id="G3VME9"/>
<keyword evidence="8" id="KW-1185">Reference proteome</keyword>
<dbReference type="Gene3D" id="1.25.40.10">
    <property type="entry name" value="Tetratricopeptide repeat domain"/>
    <property type="match status" value="1"/>
</dbReference>
<evidence type="ECO:0000313" key="8">
    <source>
        <dbReference type="Proteomes" id="UP000007648"/>
    </source>
</evidence>
<dbReference type="InterPro" id="IPR011990">
    <property type="entry name" value="TPR-like_helical_dom_sf"/>
</dbReference>
<dbReference type="GeneID" id="100933294"/>
<dbReference type="STRING" id="9305.ENSSHAP00000004354"/>
<dbReference type="KEGG" id="shr:100933294"/>
<protein>
    <recommendedName>
        <fullName evidence="3">Pentatricopeptide repeat-containing protein 2, mitochondrial</fullName>
    </recommendedName>
</protein>